<keyword evidence="5" id="KW-0812">Transmembrane</keyword>
<evidence type="ECO:0000256" key="9">
    <source>
        <dbReference type="ARBA" id="ARBA00022882"/>
    </source>
</evidence>
<keyword evidence="2" id="KW-0813">Transport</keyword>
<evidence type="ECO:0000256" key="6">
    <source>
        <dbReference type="ARBA" id="ARBA00022723"/>
    </source>
</evidence>
<evidence type="ECO:0000256" key="11">
    <source>
        <dbReference type="ARBA" id="ARBA00023065"/>
    </source>
</evidence>
<keyword evidence="12" id="KW-0472">Membrane</keyword>
<organism evidence="18 19">
    <name type="scientific">Paragonimus westermani</name>
    <dbReference type="NCBI Taxonomy" id="34504"/>
    <lineage>
        <taxon>Eukaryota</taxon>
        <taxon>Metazoa</taxon>
        <taxon>Spiralia</taxon>
        <taxon>Lophotrochozoa</taxon>
        <taxon>Platyhelminthes</taxon>
        <taxon>Trematoda</taxon>
        <taxon>Digenea</taxon>
        <taxon>Plagiorchiida</taxon>
        <taxon>Troglotremata</taxon>
        <taxon>Troglotrematidae</taxon>
        <taxon>Paragonimus</taxon>
    </lineage>
</organism>
<evidence type="ECO:0000256" key="8">
    <source>
        <dbReference type="ARBA" id="ARBA00022837"/>
    </source>
</evidence>
<keyword evidence="3" id="KW-0109">Calcium transport</keyword>
<dbReference type="PANTHER" id="PTHR10166">
    <property type="entry name" value="VOLTAGE-DEPENDENT CALCIUM CHANNEL SUBUNIT ALPHA-2/DELTA-RELATED"/>
    <property type="match status" value="1"/>
</dbReference>
<comment type="caution">
    <text evidence="18">The sequence shown here is derived from an EMBL/GenBank/DDBJ whole genome shotgun (WGS) entry which is preliminary data.</text>
</comment>
<keyword evidence="4" id="KW-0107">Calcium channel</keyword>
<dbReference type="GO" id="GO:0005891">
    <property type="term" value="C:voltage-gated calcium channel complex"/>
    <property type="evidence" value="ECO:0007669"/>
    <property type="project" value="TreeGrafter"/>
</dbReference>
<evidence type="ECO:0000256" key="10">
    <source>
        <dbReference type="ARBA" id="ARBA00022989"/>
    </source>
</evidence>
<evidence type="ECO:0000259" key="17">
    <source>
        <dbReference type="PROSITE" id="PS50234"/>
    </source>
</evidence>
<evidence type="ECO:0000256" key="13">
    <source>
        <dbReference type="ARBA" id="ARBA00023157"/>
    </source>
</evidence>
<sequence>MASAFLLIFFLAEIRLVQPAEKATMDLFSLKAQTEDLFQKSGKLIEFAQLYQRKISSGPFRLRNFDAKTELHEYVNKISRLIVETKASLQTAVSWTEEEVSKYAWNPNLTLSDTHSIKLRNLDSSDERLTSSPWYPFKVLTGRSGVHIPEEIYDGDPHVFHTLLWTEALDFIFNTTKGLRFIYFASVSGIFRVYPAFPWDLRVVDVFDIRYTPWYIQGSAVPKDILIMLDTSGSMTGQSLKLANVSAQKLVMDLDENDYFAVTHFPEPDKDLPLSLVTMNQTAPPCFRSFVRATRRNKLRVFRELGNLTARGYAKFDRAFAMAIDMFNELNNSTRADRTSALCNQVLIVITDSALDFDGKTLDVLKNKPEHIHVLIYALGEPVSTLQHYQGQTCPYRGHYTYIPTAGAVSNMMEHYHEKSTRTLLGPEGSPIQPEVLLHGAADIFQTKQYRGTGLMVSLSMPVYNRTDVPHFMGLMGTDLPLERAADQLSLKLKPLGYVFALNRNGYVVFHPGLKTQVADVEDPPKLDWLDLEFDIGGRKTEIRRKMIDNEDGTDSVTDFIKVTDSVHTYSTTRNIVFTGMPNTKFGTAIVVPPDHHLYLGADDGARLTVLKNASGVFSVDNVPILKLLTTSRVLLPVACIDLEFGSITSQFDSLTSTTLPTVTTQATPSASPEDITAGTRMVETVDYKEAGHLSAVNTTDSEPVLDFFSKLFQKRDVSSYTERSDLSNESSCAAMNGSAKCAVQLQPTGSQSETTAGITATSTAVAITIPTTSKIAVPAETSHLLTDKGVSTTATSNLELFLDRVQRLSQNPSEVITRILFDLIVAEADVTHHYVSDTLQSPVRSRTILLNSGLAWTIPIDAHEPFEDQLVQWPLSPIVQRVFDSNELVFWIPTKLGEPEPVSSIVNSSYLLNETDVQGELYPGSTSPSDRTGLFSDSETDDLNMTETFTLNVSMQTSQPIPVTVFKAIELSETPTPFKVGVMGLTLEPQFFPHLLRQVSECSEDSLKICYLLEDAAYIVAVNDDSLNSHIGRFLGYMDPPLMHALLENHVYDVVKDYSMQAICTPVERTIDTESTGYRSRSSFLVYSGSALALVLWNHWWREDANQGLYWSHALLHGILLPVGRTYAESSHEPYGCIQLTHRYFVPRPGTPVPDRSTASTRSHFSIPVQLGTLSCSEDCHRDWTIRDIDGTNLKLLIADPRCSHCGDLDEKLPRDPVEDSGPDVCMEAVNPRYRRLLDKCLSNSLQTDPPKCAASRSIDPFVHVLTTTVLLFVHRCLSL</sequence>
<evidence type="ECO:0000256" key="3">
    <source>
        <dbReference type="ARBA" id="ARBA00022568"/>
    </source>
</evidence>
<keyword evidence="15" id="KW-0407">Ion channel</keyword>
<evidence type="ECO:0000256" key="12">
    <source>
        <dbReference type="ARBA" id="ARBA00023136"/>
    </source>
</evidence>
<feature type="signal peptide" evidence="16">
    <location>
        <begin position="1"/>
        <end position="19"/>
    </location>
</feature>
<evidence type="ECO:0000313" key="19">
    <source>
        <dbReference type="Proteomes" id="UP000699462"/>
    </source>
</evidence>
<keyword evidence="11" id="KW-0406">Ion transport</keyword>
<keyword evidence="10" id="KW-1133">Transmembrane helix</keyword>
<comment type="subcellular location">
    <subcellularLocation>
        <location evidence="1">Membrane</location>
        <topology evidence="1">Single-pass type I membrane protein</topology>
    </subcellularLocation>
</comment>
<keyword evidence="13" id="KW-1015">Disulfide bond</keyword>
<dbReference type="OrthoDB" id="10054666at2759"/>
<protein>
    <recommendedName>
        <fullName evidence="17">VWFA domain-containing protein</fullName>
    </recommendedName>
</protein>
<name>A0A8T0DQ14_9TREM</name>
<keyword evidence="9" id="KW-0851">Voltage-gated channel</keyword>
<evidence type="ECO:0000256" key="15">
    <source>
        <dbReference type="ARBA" id="ARBA00023303"/>
    </source>
</evidence>
<keyword evidence="7 16" id="KW-0732">Signal</keyword>
<evidence type="ECO:0000256" key="16">
    <source>
        <dbReference type="SAM" id="SignalP"/>
    </source>
</evidence>
<dbReference type="EMBL" id="JTDF01001566">
    <property type="protein sequence ID" value="KAF8569833.1"/>
    <property type="molecule type" value="Genomic_DNA"/>
</dbReference>
<feature type="chain" id="PRO_5035774717" description="VWFA domain-containing protein" evidence="16">
    <location>
        <begin position="20"/>
        <end position="1281"/>
    </location>
</feature>
<proteinExistence type="predicted"/>
<accession>A0A8T0DQ14</accession>
<dbReference type="Pfam" id="PF08399">
    <property type="entry name" value="VWA_N"/>
    <property type="match status" value="1"/>
</dbReference>
<evidence type="ECO:0000256" key="14">
    <source>
        <dbReference type="ARBA" id="ARBA00023180"/>
    </source>
</evidence>
<gene>
    <name evidence="18" type="ORF">P879_02842</name>
</gene>
<dbReference type="GO" id="GO:0046872">
    <property type="term" value="F:metal ion binding"/>
    <property type="evidence" value="ECO:0007669"/>
    <property type="project" value="UniProtKB-KW"/>
</dbReference>
<feature type="domain" description="VWFA" evidence="17">
    <location>
        <begin position="224"/>
        <end position="416"/>
    </location>
</feature>
<evidence type="ECO:0000256" key="2">
    <source>
        <dbReference type="ARBA" id="ARBA00022448"/>
    </source>
</evidence>
<dbReference type="PROSITE" id="PS50234">
    <property type="entry name" value="VWFA"/>
    <property type="match status" value="1"/>
</dbReference>
<keyword evidence="19" id="KW-1185">Reference proteome</keyword>
<evidence type="ECO:0000256" key="1">
    <source>
        <dbReference type="ARBA" id="ARBA00004479"/>
    </source>
</evidence>
<keyword evidence="8" id="KW-0106">Calcium</keyword>
<dbReference type="SMART" id="SM00327">
    <property type="entry name" value="VWA"/>
    <property type="match status" value="1"/>
</dbReference>
<dbReference type="GO" id="GO:0005245">
    <property type="term" value="F:voltage-gated calcium channel activity"/>
    <property type="evidence" value="ECO:0007669"/>
    <property type="project" value="TreeGrafter"/>
</dbReference>
<keyword evidence="6" id="KW-0479">Metal-binding</keyword>
<dbReference type="PANTHER" id="PTHR10166:SF37">
    <property type="entry name" value="STOLID, ISOFORM H"/>
    <property type="match status" value="1"/>
</dbReference>
<evidence type="ECO:0000256" key="4">
    <source>
        <dbReference type="ARBA" id="ARBA00022673"/>
    </source>
</evidence>
<dbReference type="Gene3D" id="3.40.50.410">
    <property type="entry name" value="von Willebrand factor, type A domain"/>
    <property type="match status" value="1"/>
</dbReference>
<dbReference type="InterPro" id="IPR002035">
    <property type="entry name" value="VWF_A"/>
</dbReference>
<dbReference type="InterPro" id="IPR013608">
    <property type="entry name" value="VWA_N"/>
</dbReference>
<dbReference type="InterPro" id="IPR036465">
    <property type="entry name" value="vWFA_dom_sf"/>
</dbReference>
<evidence type="ECO:0000256" key="7">
    <source>
        <dbReference type="ARBA" id="ARBA00022729"/>
    </source>
</evidence>
<dbReference type="Gene3D" id="3.30.450.20">
    <property type="entry name" value="PAS domain"/>
    <property type="match status" value="1"/>
</dbReference>
<keyword evidence="14" id="KW-0325">Glycoprotein</keyword>
<evidence type="ECO:0000256" key="5">
    <source>
        <dbReference type="ARBA" id="ARBA00022692"/>
    </source>
</evidence>
<reference evidence="18 19" key="1">
    <citation type="submission" date="2019-07" db="EMBL/GenBank/DDBJ databases">
        <title>Annotation for the trematode Paragonimus westermani.</title>
        <authorList>
            <person name="Choi Y.-J."/>
        </authorList>
    </citation>
    <scope>NUCLEOTIDE SEQUENCE [LARGE SCALE GENOMIC DNA]</scope>
    <source>
        <strain evidence="18">180907_Pwestermani</strain>
    </source>
</reference>
<dbReference type="InterPro" id="IPR051173">
    <property type="entry name" value="Ca_channel_alpha-2/delta"/>
</dbReference>
<evidence type="ECO:0000313" key="18">
    <source>
        <dbReference type="EMBL" id="KAF8569833.1"/>
    </source>
</evidence>
<dbReference type="InterPro" id="IPR013680">
    <property type="entry name" value="VDCC_a2/dsu"/>
</dbReference>
<dbReference type="Proteomes" id="UP000699462">
    <property type="component" value="Unassembled WGS sequence"/>
</dbReference>
<dbReference type="Pfam" id="PF08473">
    <property type="entry name" value="VGCC_alpha2"/>
    <property type="match status" value="1"/>
</dbReference>
<dbReference type="SUPFAM" id="SSF53300">
    <property type="entry name" value="vWA-like"/>
    <property type="match status" value="1"/>
</dbReference>